<proteinExistence type="predicted"/>
<evidence type="ECO:0000313" key="2">
    <source>
        <dbReference type="EMBL" id="TYJ96181.1"/>
    </source>
</evidence>
<name>A0A5D3BC49_CUCMM</name>
<keyword evidence="2" id="KW-0808">Transferase</keyword>
<evidence type="ECO:0000313" key="3">
    <source>
        <dbReference type="Proteomes" id="UP000321947"/>
    </source>
</evidence>
<dbReference type="PANTHER" id="PTHR34590:SF15">
    <property type="entry name" value="PROTEIN KINASE DOMAIN-CONTAINING PROTEIN"/>
    <property type="match status" value="1"/>
</dbReference>
<reference evidence="2 3" key="1">
    <citation type="submission" date="2019-08" db="EMBL/GenBank/DDBJ databases">
        <title>Draft genome sequences of two oriental melons (Cucumis melo L. var makuwa).</title>
        <authorList>
            <person name="Kwon S.-Y."/>
        </authorList>
    </citation>
    <scope>NUCLEOTIDE SEQUENCE [LARGE SCALE GENOMIC DNA]</scope>
    <source>
        <strain evidence="3">cv. Chang Bougi</strain>
        <tissue evidence="2">Leaf</tissue>
    </source>
</reference>
<protein>
    <submittedName>
        <fullName evidence="2">Receptor-like protein kinase FERONIA</fullName>
    </submittedName>
</protein>
<dbReference type="InterPro" id="IPR045272">
    <property type="entry name" value="ANXUR1/2-like"/>
</dbReference>
<keyword evidence="1" id="KW-1133">Transmembrane helix</keyword>
<dbReference type="EMBL" id="SSTD01019758">
    <property type="protein sequence ID" value="TYJ96181.1"/>
    <property type="molecule type" value="Genomic_DNA"/>
</dbReference>
<keyword evidence="2" id="KW-0418">Kinase</keyword>
<feature type="transmembrane region" description="Helical" evidence="1">
    <location>
        <begin position="6"/>
        <end position="27"/>
    </location>
</feature>
<dbReference type="Gene3D" id="2.60.120.430">
    <property type="entry name" value="Galactose-binding lectin"/>
    <property type="match status" value="1"/>
</dbReference>
<dbReference type="GO" id="GO:0004714">
    <property type="term" value="F:transmembrane receptor protein tyrosine kinase activity"/>
    <property type="evidence" value="ECO:0007669"/>
    <property type="project" value="InterPro"/>
</dbReference>
<dbReference type="PANTHER" id="PTHR34590">
    <property type="entry name" value="OS03G0124300 PROTEIN-RELATED"/>
    <property type="match status" value="1"/>
</dbReference>
<keyword evidence="2" id="KW-0675">Receptor</keyword>
<sequence length="232" mass="26239">MKDYPIKHAFVTISFTFFSLQIILIVVSGSSSPPYQPIDNILIDSGSYGNSYVYGDQNRTWVGDIDSIFFPSHPQLIDGTSFPLEADMPSTSAISTVPYITARVSSFEFTYFFSVSTGLKFIRLYFYSANYISFDRSKALFSVRAGRFTLLRDFNTSNPQTNLIKAATKNFDDMLKAHISPVVKVLCARRALIRDKDEITVLLAELAQQCYREKRIDEIIDSKIKDEIALNA</sequence>
<gene>
    <name evidence="2" type="ORF">E5676_scaffold261G00070</name>
</gene>
<comment type="caution">
    <text evidence="2">The sequence shown here is derived from an EMBL/GenBank/DDBJ whole genome shotgun (WGS) entry which is preliminary data.</text>
</comment>
<evidence type="ECO:0000256" key="1">
    <source>
        <dbReference type="SAM" id="Phobius"/>
    </source>
</evidence>
<organism evidence="2 3">
    <name type="scientific">Cucumis melo var. makuwa</name>
    <name type="common">Oriental melon</name>
    <dbReference type="NCBI Taxonomy" id="1194695"/>
    <lineage>
        <taxon>Eukaryota</taxon>
        <taxon>Viridiplantae</taxon>
        <taxon>Streptophyta</taxon>
        <taxon>Embryophyta</taxon>
        <taxon>Tracheophyta</taxon>
        <taxon>Spermatophyta</taxon>
        <taxon>Magnoliopsida</taxon>
        <taxon>eudicotyledons</taxon>
        <taxon>Gunneridae</taxon>
        <taxon>Pentapetalae</taxon>
        <taxon>rosids</taxon>
        <taxon>fabids</taxon>
        <taxon>Cucurbitales</taxon>
        <taxon>Cucurbitaceae</taxon>
        <taxon>Benincaseae</taxon>
        <taxon>Cucumis</taxon>
    </lineage>
</organism>
<keyword evidence="1" id="KW-0812">Transmembrane</keyword>
<dbReference type="Proteomes" id="UP000321947">
    <property type="component" value="Unassembled WGS sequence"/>
</dbReference>
<keyword evidence="1" id="KW-0472">Membrane</keyword>
<dbReference type="AlphaFoldDB" id="A0A5D3BC49"/>
<accession>A0A5D3BC49</accession>